<proteinExistence type="predicted"/>
<evidence type="ECO:0000256" key="1">
    <source>
        <dbReference type="SAM" id="MobiDB-lite"/>
    </source>
</evidence>
<keyword evidence="2" id="KW-1185">Reference proteome</keyword>
<reference evidence="3" key="1">
    <citation type="submission" date="2022-11" db="UniProtKB">
        <authorList>
            <consortium name="WormBaseParasite"/>
        </authorList>
    </citation>
    <scope>IDENTIFICATION</scope>
</reference>
<name>A0A915AKC2_PARUN</name>
<feature type="region of interest" description="Disordered" evidence="1">
    <location>
        <begin position="331"/>
        <end position="353"/>
    </location>
</feature>
<feature type="compositionally biased region" description="Polar residues" evidence="1">
    <location>
        <begin position="332"/>
        <end position="344"/>
    </location>
</feature>
<dbReference type="Proteomes" id="UP000887569">
    <property type="component" value="Unplaced"/>
</dbReference>
<evidence type="ECO:0000313" key="3">
    <source>
        <dbReference type="WBParaSite" id="PgR008_g193_t01"/>
    </source>
</evidence>
<protein>
    <submittedName>
        <fullName evidence="3">Uncharacterized protein</fullName>
    </submittedName>
</protein>
<dbReference type="WBParaSite" id="PgR008_g193_t01">
    <property type="protein sequence ID" value="PgR008_g193_t01"/>
    <property type="gene ID" value="PgR008_g193"/>
</dbReference>
<organism evidence="2 3">
    <name type="scientific">Parascaris univalens</name>
    <name type="common">Nematode worm</name>
    <dbReference type="NCBI Taxonomy" id="6257"/>
    <lineage>
        <taxon>Eukaryota</taxon>
        <taxon>Metazoa</taxon>
        <taxon>Ecdysozoa</taxon>
        <taxon>Nematoda</taxon>
        <taxon>Chromadorea</taxon>
        <taxon>Rhabditida</taxon>
        <taxon>Spirurina</taxon>
        <taxon>Ascaridomorpha</taxon>
        <taxon>Ascaridoidea</taxon>
        <taxon>Ascarididae</taxon>
        <taxon>Parascaris</taxon>
    </lineage>
</organism>
<dbReference type="AlphaFoldDB" id="A0A915AKC2"/>
<accession>A0A915AKC2</accession>
<sequence length="692" mass="76625">MTDRGGESDDHFESMPHLQRMISRQERLFDNSCSFSPTSTHSVRLVQLSPRELHQTAKVGPVSRAQQRNKPQATTTRRVFICKRNNASRKLTGSRNASELDHSVDFGATSIELRNKGEALSPGILGGKAENGHGNSKAIIQMPRAHTVLVMLLDLSAVQDAAFQQMQSLTNKNGLMRTNSGVIEFKHLGEFGTISQFRRWFSRENAGTQIWRLICRQCFALKPIEVHAYMCNRSKGCPCLLAVRYSMLFDEIGVFQAREHIHEEKQRDEDDDIEVIWPRHIEKNQALNATTSDGCKSSSVLTNAPSLHQTSVREPLCEVANTETDWAEDTFHSSTSTDCEPSNCSSSSSHMGPAEDLLSKVLQEADIPVEFGLDIGGSSKIVHDIHEGCILKDNQGVIAQEEVVSSNILVRRSIVMRDNKMKSLHLVGQRMHEMNASRSQFTIAGGAFSRCFENGRSTSLSTIASENDRDGRECCTWKIVSRGPGTSLARGTIKVRRVESIRAISDANVFGDGGRANTIRSGEGCVVSPPVYTLGAEQLEALRPKCSGESSRLEITRDFERAVEQQAIMADELMDCSDSEPFTTDSSMEQATIQKAVGNDEERHVRDENMGSSQQPMNVQDGTGATLLSSHLPSHLQSDRLNIKILTEKLSQYMESCLTTRMQKLCSKRVLEIVDTALAYKKAAVGHSCMEA</sequence>
<evidence type="ECO:0000313" key="2">
    <source>
        <dbReference type="Proteomes" id="UP000887569"/>
    </source>
</evidence>